<protein>
    <submittedName>
        <fullName evidence="1">Uncharacterized protein</fullName>
    </submittedName>
</protein>
<proteinExistence type="predicted"/>
<organism evidence="1">
    <name type="scientific">mine drainage metagenome</name>
    <dbReference type="NCBI Taxonomy" id="410659"/>
    <lineage>
        <taxon>unclassified sequences</taxon>
        <taxon>metagenomes</taxon>
        <taxon>ecological metagenomes</taxon>
    </lineage>
</organism>
<comment type="caution">
    <text evidence="1">The sequence shown here is derived from an EMBL/GenBank/DDBJ whole genome shotgun (WGS) entry which is preliminary data.</text>
</comment>
<name>A0A1J5PJ11_9ZZZZ</name>
<reference evidence="1" key="1">
    <citation type="submission" date="2016-10" db="EMBL/GenBank/DDBJ databases">
        <title>Sequence of Gallionella enrichment culture.</title>
        <authorList>
            <person name="Poehlein A."/>
            <person name="Muehling M."/>
            <person name="Daniel R."/>
        </authorList>
    </citation>
    <scope>NUCLEOTIDE SEQUENCE</scope>
</reference>
<dbReference type="AlphaFoldDB" id="A0A1J5PJ11"/>
<evidence type="ECO:0000313" key="1">
    <source>
        <dbReference type="EMBL" id="OIQ65267.1"/>
    </source>
</evidence>
<sequence>MKLVFAQESRAKSLESVLSTTKNGFPFTIVRSFGGSNVLRLSAAFCHLRVLRRLIRYLQGIPHGWLIPATAMISTYGTKAGEGGAALRVFFQEFPMIVLCKKRCDCKRSGALSRAIFGARSAPPIQTARCAASVRTEKVDNGKGKRGDPCYGPPTTRERLFFKETLPICFYKPRLRLSKQFCPRLRLGFRDGARPCQCESLLKNLATSSYGIFLQQSLMLQRMSSRNRKVKIFLVVP</sequence>
<accession>A0A1J5PJ11</accession>
<dbReference type="EMBL" id="MLJW01007469">
    <property type="protein sequence ID" value="OIQ65267.1"/>
    <property type="molecule type" value="Genomic_DNA"/>
</dbReference>
<gene>
    <name evidence="1" type="ORF">GALL_531760</name>
</gene>